<organism evidence="1 2">
    <name type="scientific">Lithospermum erythrorhizon</name>
    <name type="common">Purple gromwell</name>
    <name type="synonym">Lithospermum officinale var. erythrorhizon</name>
    <dbReference type="NCBI Taxonomy" id="34254"/>
    <lineage>
        <taxon>Eukaryota</taxon>
        <taxon>Viridiplantae</taxon>
        <taxon>Streptophyta</taxon>
        <taxon>Embryophyta</taxon>
        <taxon>Tracheophyta</taxon>
        <taxon>Spermatophyta</taxon>
        <taxon>Magnoliopsida</taxon>
        <taxon>eudicotyledons</taxon>
        <taxon>Gunneridae</taxon>
        <taxon>Pentapetalae</taxon>
        <taxon>asterids</taxon>
        <taxon>lamiids</taxon>
        <taxon>Boraginales</taxon>
        <taxon>Boraginaceae</taxon>
        <taxon>Boraginoideae</taxon>
        <taxon>Lithospermeae</taxon>
        <taxon>Lithospermum</taxon>
    </lineage>
</organism>
<dbReference type="AlphaFoldDB" id="A0AAV3PM15"/>
<comment type="caution">
    <text evidence="1">The sequence shown here is derived from an EMBL/GenBank/DDBJ whole genome shotgun (WGS) entry which is preliminary data.</text>
</comment>
<sequence>MNMALLAKQGWRILTNQAPSLFKILKGRYFRRTAFLNAKLGDNPSFGWQSDRPRWVSQLIRRGEWIEGAVGKLMEGDDLAKVLVLPLSHRGMEDKLIWNHTHCGHYLTSSGYKCAHEMKKNGELRGKAGEEQLRRG</sequence>
<evidence type="ECO:0000313" key="2">
    <source>
        <dbReference type="Proteomes" id="UP001454036"/>
    </source>
</evidence>
<accession>A0AAV3PM15</accession>
<name>A0AAV3PM15_LITER</name>
<keyword evidence="2" id="KW-1185">Reference proteome</keyword>
<dbReference type="Proteomes" id="UP001454036">
    <property type="component" value="Unassembled WGS sequence"/>
</dbReference>
<protein>
    <submittedName>
        <fullName evidence="1">Uncharacterized protein</fullName>
    </submittedName>
</protein>
<dbReference type="EMBL" id="BAABME010001700">
    <property type="protein sequence ID" value="GAA0151017.1"/>
    <property type="molecule type" value="Genomic_DNA"/>
</dbReference>
<evidence type="ECO:0000313" key="1">
    <source>
        <dbReference type="EMBL" id="GAA0151017.1"/>
    </source>
</evidence>
<gene>
    <name evidence="1" type="ORF">LIER_09829</name>
</gene>
<reference evidence="1 2" key="1">
    <citation type="submission" date="2024-01" db="EMBL/GenBank/DDBJ databases">
        <title>The complete chloroplast genome sequence of Lithospermum erythrorhizon: insights into the phylogenetic relationship among Boraginaceae species and the maternal lineages of purple gromwells.</title>
        <authorList>
            <person name="Okada T."/>
            <person name="Watanabe K."/>
        </authorList>
    </citation>
    <scope>NUCLEOTIDE SEQUENCE [LARGE SCALE GENOMIC DNA]</scope>
</reference>
<proteinExistence type="predicted"/>